<reference evidence="1" key="1">
    <citation type="journal article" date="2014" name="Front. Microbiol.">
        <title>High frequency of phylogenetically diverse reductive dehalogenase-homologous genes in deep subseafloor sedimentary metagenomes.</title>
        <authorList>
            <person name="Kawai M."/>
            <person name="Futagami T."/>
            <person name="Toyoda A."/>
            <person name="Takaki Y."/>
            <person name="Nishi S."/>
            <person name="Hori S."/>
            <person name="Arai W."/>
            <person name="Tsubouchi T."/>
            <person name="Morono Y."/>
            <person name="Uchiyama I."/>
            <person name="Ito T."/>
            <person name="Fujiyama A."/>
            <person name="Inagaki F."/>
            <person name="Takami H."/>
        </authorList>
    </citation>
    <scope>NUCLEOTIDE SEQUENCE</scope>
    <source>
        <strain evidence="1">Expedition CK06-06</strain>
    </source>
</reference>
<gene>
    <name evidence="1" type="ORF">S06H3_36244</name>
</gene>
<proteinExistence type="predicted"/>
<feature type="non-terminal residue" evidence="1">
    <location>
        <position position="1"/>
    </location>
</feature>
<accession>X1MCE2</accession>
<organism evidence="1">
    <name type="scientific">marine sediment metagenome</name>
    <dbReference type="NCBI Taxonomy" id="412755"/>
    <lineage>
        <taxon>unclassified sequences</taxon>
        <taxon>metagenomes</taxon>
        <taxon>ecological metagenomes</taxon>
    </lineage>
</organism>
<evidence type="ECO:0000313" key="1">
    <source>
        <dbReference type="EMBL" id="GAI29332.1"/>
    </source>
</evidence>
<protein>
    <recommendedName>
        <fullName evidence="2">TonB-dependent receptor-like beta-barrel domain-containing protein</fullName>
    </recommendedName>
</protein>
<feature type="non-terminal residue" evidence="1">
    <location>
        <position position="271"/>
    </location>
</feature>
<comment type="caution">
    <text evidence="1">The sequence shown here is derived from an EMBL/GenBank/DDBJ whole genome shotgun (WGS) entry which is preliminary data.</text>
</comment>
<sequence length="271" mass="30951">LSANGGTEKVTYNVSFDYLDQEGMMDHASDYQRYNFRSNLTFELSKRLKGGTNIYFRRQERRNGSGGSTYLSTLQRSPLAMPYNEDGSYNNYLDPFIPTAVSPNPIQSLKESDNLQKNNNVNLQGYLNLKLLEGLIFTTEFNNSWYNGWNYNYTPSTVDEATPASTGHSETSKLEWVNRLNFNKTISDNHNVDLMIGSTIENVTRNSVSAGNKYFPNDGFKWYNLDQGQPLELDDISMGSSYNTYRGASLLGRANYNFSNRYYVTFTGRYD</sequence>
<dbReference type="SUPFAM" id="SSF56935">
    <property type="entry name" value="Porins"/>
    <property type="match status" value="1"/>
</dbReference>
<dbReference type="AlphaFoldDB" id="X1MCE2"/>
<dbReference type="EMBL" id="BARV01021939">
    <property type="protein sequence ID" value="GAI29332.1"/>
    <property type="molecule type" value="Genomic_DNA"/>
</dbReference>
<name>X1MCE2_9ZZZZ</name>
<evidence type="ECO:0008006" key="2">
    <source>
        <dbReference type="Google" id="ProtNLM"/>
    </source>
</evidence>